<dbReference type="EMBL" id="MCGR01000044">
    <property type="protein sequence ID" value="ORY73874.1"/>
    <property type="molecule type" value="Genomic_DNA"/>
</dbReference>
<protein>
    <submittedName>
        <fullName evidence="2">Uncharacterized protein</fullName>
    </submittedName>
</protein>
<gene>
    <name evidence="2" type="ORF">BCR35DRAFT_314913</name>
</gene>
<reference evidence="2 3" key="1">
    <citation type="submission" date="2016-07" db="EMBL/GenBank/DDBJ databases">
        <title>Pervasive Adenine N6-methylation of Active Genes in Fungi.</title>
        <authorList>
            <consortium name="DOE Joint Genome Institute"/>
            <person name="Mondo S.J."/>
            <person name="Dannebaum R.O."/>
            <person name="Kuo R.C."/>
            <person name="Labutti K."/>
            <person name="Haridas S."/>
            <person name="Kuo A."/>
            <person name="Salamov A."/>
            <person name="Ahrendt S.R."/>
            <person name="Lipzen A."/>
            <person name="Sullivan W."/>
            <person name="Andreopoulos W.B."/>
            <person name="Clum A."/>
            <person name="Lindquist E."/>
            <person name="Daum C."/>
            <person name="Ramamoorthy G.K."/>
            <person name="Gryganskyi A."/>
            <person name="Culley D."/>
            <person name="Magnuson J.K."/>
            <person name="James T.Y."/>
            <person name="O'Malley M.A."/>
            <person name="Stajich J.E."/>
            <person name="Spatafora J.W."/>
            <person name="Visel A."/>
            <person name="Grigoriev I.V."/>
        </authorList>
    </citation>
    <scope>NUCLEOTIDE SEQUENCE [LARGE SCALE GENOMIC DNA]</scope>
    <source>
        <strain evidence="2 3">62-1032</strain>
    </source>
</reference>
<proteinExistence type="predicted"/>
<dbReference type="InParanoid" id="A0A1Y2ERG0"/>
<comment type="caution">
    <text evidence="2">The sequence shown here is derived from an EMBL/GenBank/DDBJ whole genome shotgun (WGS) entry which is preliminary data.</text>
</comment>
<sequence>MGLQPRRPCSVGSVNRHGIKYQGHYNITLMNTVDSLYLKVYNKSAYANFTNGSLYSPTAEKFGVLPLPSLILESLGMERAPAAFSPILLPSLALLTLNARVSAPLPGLGDDPLLRRSTPLARRRAYHFGNHVASFWQKAKNADEARMLLREHKVALEETEAALDPEVREVELGASKSRDRFTLPPPTGAHRPTPARSSSTTAARRAISRALAEQLARGVKKQRRDRSCKVCKLLAKKQG</sequence>
<feature type="region of interest" description="Disordered" evidence="1">
    <location>
        <begin position="174"/>
        <end position="207"/>
    </location>
</feature>
<dbReference type="Proteomes" id="UP000193467">
    <property type="component" value="Unassembled WGS sequence"/>
</dbReference>
<evidence type="ECO:0000256" key="1">
    <source>
        <dbReference type="SAM" id="MobiDB-lite"/>
    </source>
</evidence>
<accession>A0A1Y2ERG0</accession>
<organism evidence="2 3">
    <name type="scientific">Leucosporidium creatinivorum</name>
    <dbReference type="NCBI Taxonomy" id="106004"/>
    <lineage>
        <taxon>Eukaryota</taxon>
        <taxon>Fungi</taxon>
        <taxon>Dikarya</taxon>
        <taxon>Basidiomycota</taxon>
        <taxon>Pucciniomycotina</taxon>
        <taxon>Microbotryomycetes</taxon>
        <taxon>Leucosporidiales</taxon>
        <taxon>Leucosporidium</taxon>
    </lineage>
</organism>
<dbReference type="OrthoDB" id="1920326at2759"/>
<name>A0A1Y2ERG0_9BASI</name>
<dbReference type="AlphaFoldDB" id="A0A1Y2ERG0"/>
<feature type="compositionally biased region" description="Low complexity" evidence="1">
    <location>
        <begin position="191"/>
        <end position="207"/>
    </location>
</feature>
<keyword evidence="3" id="KW-1185">Reference proteome</keyword>
<evidence type="ECO:0000313" key="2">
    <source>
        <dbReference type="EMBL" id="ORY73874.1"/>
    </source>
</evidence>
<evidence type="ECO:0000313" key="3">
    <source>
        <dbReference type="Proteomes" id="UP000193467"/>
    </source>
</evidence>